<keyword evidence="11 13" id="KW-0368">Histidine biosynthesis</keyword>
<proteinExistence type="inferred from homology"/>
<evidence type="ECO:0000256" key="4">
    <source>
        <dbReference type="ARBA" id="ARBA00007481"/>
    </source>
</evidence>
<evidence type="ECO:0000256" key="8">
    <source>
        <dbReference type="ARBA" id="ARBA00022723"/>
    </source>
</evidence>
<reference evidence="15 16" key="1">
    <citation type="submission" date="2018-08" db="EMBL/GenBank/DDBJ databases">
        <title>Aphanomyces genome sequencing and annotation.</title>
        <authorList>
            <person name="Minardi D."/>
            <person name="Oidtmann B."/>
            <person name="Van Der Giezen M."/>
            <person name="Studholme D.J."/>
        </authorList>
    </citation>
    <scope>NUCLEOTIDE SEQUENCE [LARGE SCALE GENOMIC DNA]</scope>
    <source>
        <strain evidence="15 16">Sv</strain>
    </source>
</reference>
<dbReference type="Pfam" id="PF24827">
    <property type="entry name" value="AstE_AspA_cat"/>
    <property type="match status" value="1"/>
</dbReference>
<keyword evidence="7" id="KW-0028">Amino-acid biosynthesis</keyword>
<dbReference type="EC" id="4.2.1.19" evidence="5 13"/>
<keyword evidence="12 13" id="KW-0456">Lyase</keyword>
<dbReference type="FunFam" id="3.30.230.40:FF:000001">
    <property type="entry name" value="Imidazoleglycerol-phosphate dehydratase HisB"/>
    <property type="match status" value="1"/>
</dbReference>
<dbReference type="InterPro" id="IPR055438">
    <property type="entry name" value="AstE_AspA_cat"/>
</dbReference>
<dbReference type="GO" id="GO:0016788">
    <property type="term" value="F:hydrolase activity, acting on ester bonds"/>
    <property type="evidence" value="ECO:0007669"/>
    <property type="project" value="InterPro"/>
</dbReference>
<dbReference type="InterPro" id="IPR038494">
    <property type="entry name" value="IGPD_sf"/>
</dbReference>
<dbReference type="PANTHER" id="PTHR23133">
    <property type="entry name" value="IMIDAZOLEGLYCEROL-PHOSPHATE DEHYDRATASE HIS7"/>
    <property type="match status" value="1"/>
</dbReference>
<evidence type="ECO:0000313" key="15">
    <source>
        <dbReference type="EMBL" id="RHY96685.1"/>
    </source>
</evidence>
<dbReference type="Proteomes" id="UP000285712">
    <property type="component" value="Unassembled WGS sequence"/>
</dbReference>
<dbReference type="AlphaFoldDB" id="A0A3R7A9T6"/>
<evidence type="ECO:0000256" key="1">
    <source>
        <dbReference type="ARBA" id="ARBA00001723"/>
    </source>
</evidence>
<evidence type="ECO:0000256" key="9">
    <source>
        <dbReference type="ARBA" id="ARBA00022801"/>
    </source>
</evidence>
<feature type="domain" description="Succinylglutamate desuccinylase/Aspartoacylase catalytic" evidence="14">
    <location>
        <begin position="168"/>
        <end position="238"/>
    </location>
</feature>
<dbReference type="CDD" id="cd07914">
    <property type="entry name" value="IGPD"/>
    <property type="match status" value="1"/>
</dbReference>
<dbReference type="Gene3D" id="3.30.230.40">
    <property type="entry name" value="Imidazole glycerol phosphate dehydratase, domain 1"/>
    <property type="match status" value="2"/>
</dbReference>
<comment type="pathway">
    <text evidence="3 13">Amino-acid biosynthesis; L-histidine biosynthesis; L-histidine from 5-phospho-alpha-D-ribose 1-diphosphate: step 6/9.</text>
</comment>
<dbReference type="VEuPathDB" id="FungiDB:H257_15307"/>
<sequence length="364" mass="39071">MLDAVAKHARFNLVLVCKGDTWIDDHHTVEDCGLALGEAFDQALGKREGIARFGSALVPLDEALAQVVVDISSRASSWIELKLVRPSIGTLSTEMIPHFFVSFASAARLTLHVDVLKGSNDHHKSEAAFKAFARAMRLAVSVDATAGVPSTKGLLWLRSHCPPLVSGSLTLILGNPKAIAINERGSTPHADLNRHFTMQVLAPSDSPFQYEAARAKHIAPFLQQSDLVLDLHSTNKPSVPFLKLAGQLTPEHASVGRWFPCDVLLHDPNYQLAGGIALTDEYTGAHGGVGIIFESGEAGDTSRVAAVADAVLRILTHEMAMLPVDTAMPPPPSQPTAFEVTEVRQESCKEIPGGPVGWLAKQIK</sequence>
<comment type="caution">
    <text evidence="15">The sequence shown here is derived from an EMBL/GenBank/DDBJ whole genome shotgun (WGS) entry which is preliminary data.</text>
</comment>
<dbReference type="GO" id="GO:0004424">
    <property type="term" value="F:imidazoleglycerol-phosphate dehydratase activity"/>
    <property type="evidence" value="ECO:0007669"/>
    <property type="project" value="UniProtKB-EC"/>
</dbReference>
<dbReference type="PROSITE" id="PS00954">
    <property type="entry name" value="IGP_DEHYDRATASE_1"/>
    <property type="match status" value="1"/>
</dbReference>
<protein>
    <recommendedName>
        <fullName evidence="6 13">Imidazoleglycerol-phosphate dehydratase</fullName>
        <ecNumber evidence="5 13">4.2.1.19</ecNumber>
    </recommendedName>
</protein>
<evidence type="ECO:0000256" key="2">
    <source>
        <dbReference type="ARBA" id="ARBA00001947"/>
    </source>
</evidence>
<evidence type="ECO:0000256" key="6">
    <source>
        <dbReference type="ARBA" id="ARBA00016664"/>
    </source>
</evidence>
<dbReference type="InterPro" id="IPR020565">
    <property type="entry name" value="ImidazoleglycerP_deHydtase_CS"/>
</dbReference>
<evidence type="ECO:0000256" key="10">
    <source>
        <dbReference type="ARBA" id="ARBA00022833"/>
    </source>
</evidence>
<dbReference type="PANTHER" id="PTHR23133:SF2">
    <property type="entry name" value="IMIDAZOLEGLYCEROL-PHOSPHATE DEHYDRATASE"/>
    <property type="match status" value="1"/>
</dbReference>
<accession>A0A3R7A9T6</accession>
<evidence type="ECO:0000256" key="7">
    <source>
        <dbReference type="ARBA" id="ARBA00022605"/>
    </source>
</evidence>
<keyword evidence="10" id="KW-0862">Zinc</keyword>
<evidence type="ECO:0000256" key="5">
    <source>
        <dbReference type="ARBA" id="ARBA00012075"/>
    </source>
</evidence>
<evidence type="ECO:0000259" key="14">
    <source>
        <dbReference type="Pfam" id="PF24827"/>
    </source>
</evidence>
<evidence type="ECO:0000256" key="12">
    <source>
        <dbReference type="ARBA" id="ARBA00023239"/>
    </source>
</evidence>
<dbReference type="GO" id="GO:0000105">
    <property type="term" value="P:L-histidine biosynthetic process"/>
    <property type="evidence" value="ECO:0007669"/>
    <property type="project" value="UniProtKB-UniPathway"/>
</dbReference>
<dbReference type="SUPFAM" id="SSF53187">
    <property type="entry name" value="Zn-dependent exopeptidases"/>
    <property type="match status" value="1"/>
</dbReference>
<evidence type="ECO:0000313" key="16">
    <source>
        <dbReference type="Proteomes" id="UP000285712"/>
    </source>
</evidence>
<dbReference type="Pfam" id="PF00475">
    <property type="entry name" value="IGPD"/>
    <property type="match status" value="1"/>
</dbReference>
<name>A0A3R7A9T6_APHAT</name>
<evidence type="ECO:0000256" key="13">
    <source>
        <dbReference type="RuleBase" id="RU000598"/>
    </source>
</evidence>
<evidence type="ECO:0000256" key="3">
    <source>
        <dbReference type="ARBA" id="ARBA00005047"/>
    </source>
</evidence>
<gene>
    <name evidence="15" type="ORF">DYB35_001731</name>
</gene>
<organism evidence="15 16">
    <name type="scientific">Aphanomyces astaci</name>
    <name type="common">Crayfish plague agent</name>
    <dbReference type="NCBI Taxonomy" id="112090"/>
    <lineage>
        <taxon>Eukaryota</taxon>
        <taxon>Sar</taxon>
        <taxon>Stramenopiles</taxon>
        <taxon>Oomycota</taxon>
        <taxon>Saprolegniomycetes</taxon>
        <taxon>Saprolegniales</taxon>
        <taxon>Verrucalvaceae</taxon>
        <taxon>Aphanomyces</taxon>
    </lineage>
</organism>
<dbReference type="SUPFAM" id="SSF54211">
    <property type="entry name" value="Ribosomal protein S5 domain 2-like"/>
    <property type="match status" value="2"/>
</dbReference>
<dbReference type="PROSITE" id="PS00955">
    <property type="entry name" value="IGP_DEHYDRATASE_2"/>
    <property type="match status" value="1"/>
</dbReference>
<evidence type="ECO:0000256" key="11">
    <source>
        <dbReference type="ARBA" id="ARBA00023102"/>
    </source>
</evidence>
<dbReference type="UniPathway" id="UPA00031">
    <property type="reaction ID" value="UER00011"/>
</dbReference>
<comment type="catalytic activity">
    <reaction evidence="1 13">
        <text>D-erythro-1-(imidazol-4-yl)glycerol 3-phosphate = 3-(imidazol-4-yl)-2-oxopropyl phosphate + H2O</text>
        <dbReference type="Rhea" id="RHEA:11040"/>
        <dbReference type="ChEBI" id="CHEBI:15377"/>
        <dbReference type="ChEBI" id="CHEBI:57766"/>
        <dbReference type="ChEBI" id="CHEBI:58278"/>
        <dbReference type="EC" id="4.2.1.19"/>
    </reaction>
</comment>
<dbReference type="VEuPathDB" id="FungiDB:H257_15308"/>
<keyword evidence="9" id="KW-0378">Hydrolase</keyword>
<dbReference type="GO" id="GO:0046872">
    <property type="term" value="F:metal ion binding"/>
    <property type="evidence" value="ECO:0007669"/>
    <property type="project" value="UniProtKB-KW"/>
</dbReference>
<dbReference type="InterPro" id="IPR020568">
    <property type="entry name" value="Ribosomal_Su5_D2-typ_SF"/>
</dbReference>
<dbReference type="EMBL" id="QUTG01002337">
    <property type="protein sequence ID" value="RHY96685.1"/>
    <property type="molecule type" value="Genomic_DNA"/>
</dbReference>
<dbReference type="InterPro" id="IPR000807">
    <property type="entry name" value="ImidazoleglycerolP_deHydtase"/>
</dbReference>
<comment type="similarity">
    <text evidence="4 13">Belongs to the imidazoleglycerol-phosphate dehydratase family.</text>
</comment>
<comment type="cofactor">
    <cofactor evidence="2">
        <name>Zn(2+)</name>
        <dbReference type="ChEBI" id="CHEBI:29105"/>
    </cofactor>
</comment>
<keyword evidence="8" id="KW-0479">Metal-binding</keyword>
<dbReference type="Gene3D" id="3.40.630.10">
    <property type="entry name" value="Zn peptidases"/>
    <property type="match status" value="1"/>
</dbReference>